<dbReference type="Gene3D" id="3.30.460.10">
    <property type="entry name" value="Beta Polymerase, domain 2"/>
    <property type="match status" value="1"/>
</dbReference>
<dbReference type="Pfam" id="PF04607">
    <property type="entry name" value="RelA_SpoT"/>
    <property type="match status" value="1"/>
</dbReference>
<dbReference type="AlphaFoldDB" id="A0A3N0AGA0"/>
<dbReference type="InterPro" id="IPR007685">
    <property type="entry name" value="RelA_SpoT"/>
</dbReference>
<accession>A0A3N0AGA0</accession>
<feature type="domain" description="RelA/SpoT" evidence="1">
    <location>
        <begin position="82"/>
        <end position="205"/>
    </location>
</feature>
<name>A0A3N0AGA0_9ACTN</name>
<dbReference type="InterPro" id="IPR043519">
    <property type="entry name" value="NT_sf"/>
</dbReference>
<comment type="caution">
    <text evidence="2">The sequence shown here is derived from an EMBL/GenBank/DDBJ whole genome shotgun (WGS) entry which is preliminary data.</text>
</comment>
<dbReference type="GO" id="GO:0015969">
    <property type="term" value="P:guanosine tetraphosphate metabolic process"/>
    <property type="evidence" value="ECO:0007669"/>
    <property type="project" value="InterPro"/>
</dbReference>
<reference evidence="3" key="1">
    <citation type="submission" date="2018-05" db="EMBL/GenBank/DDBJ databases">
        <title>Genome Sequencing of selected type strains of the family Eggerthellaceae.</title>
        <authorList>
            <person name="Danylec N."/>
            <person name="Stoll D.A."/>
            <person name="Doetsch A."/>
            <person name="Huch M."/>
        </authorList>
    </citation>
    <scope>NUCLEOTIDE SEQUENCE [LARGE SCALE GENOMIC DNA]</scope>
    <source>
        <strain evidence="3">DSM 17537</strain>
    </source>
</reference>
<dbReference type="PANTHER" id="PTHR47837">
    <property type="entry name" value="GTP PYROPHOSPHOKINASE YJBM"/>
    <property type="match status" value="1"/>
</dbReference>
<evidence type="ECO:0000313" key="3">
    <source>
        <dbReference type="Proteomes" id="UP000267368"/>
    </source>
</evidence>
<dbReference type="Proteomes" id="UP000267368">
    <property type="component" value="Unassembled WGS sequence"/>
</dbReference>
<dbReference type="Gene3D" id="1.10.287.860">
    <property type="entry name" value="Nucleotidyltransferase"/>
    <property type="match status" value="1"/>
</dbReference>
<keyword evidence="3" id="KW-1185">Reference proteome</keyword>
<dbReference type="PANTHER" id="PTHR47837:SF2">
    <property type="entry name" value="GTP PYROPHOSPHOKINASE YWAC"/>
    <property type="match status" value="1"/>
</dbReference>
<proteinExistence type="predicted"/>
<organism evidence="2 3">
    <name type="scientific">Slackia faecicanis</name>
    <dbReference type="NCBI Taxonomy" id="255723"/>
    <lineage>
        <taxon>Bacteria</taxon>
        <taxon>Bacillati</taxon>
        <taxon>Actinomycetota</taxon>
        <taxon>Coriobacteriia</taxon>
        <taxon>Eggerthellales</taxon>
        <taxon>Eggerthellaceae</taxon>
        <taxon>Slackia</taxon>
    </lineage>
</organism>
<sequence length="239" mass="27530">MDKDGVSAVSYRGRTRPMSSEVIVQPNAVEKAADERAADVMLVRETLQKYQAAMRQMEVRFEVLDKDLSLKKNRNPIHHIESRVKSPSSIVEKLRRRGHEPTLANMERYLTDVAGVRVICSYIDDAYGLLELLEHQDDLEIVTVKDYIANPKPNGYRSLHAIVRMPVYFMDKKELVPVEVQIRTIAMDFWASLEHGLKYKAVDAVRGIDSFDELRDCSRVIEDVEKRMQILAHAMDDER</sequence>
<evidence type="ECO:0000313" key="2">
    <source>
        <dbReference type="EMBL" id="RNL20695.1"/>
    </source>
</evidence>
<evidence type="ECO:0000259" key="1">
    <source>
        <dbReference type="SMART" id="SM00954"/>
    </source>
</evidence>
<protein>
    <submittedName>
        <fullName evidence="2">(P)ppGpp synthetase</fullName>
    </submittedName>
</protein>
<gene>
    <name evidence="2" type="ORF">DMP07_03695</name>
</gene>
<dbReference type="SMART" id="SM00954">
    <property type="entry name" value="RelA_SpoT"/>
    <property type="match status" value="1"/>
</dbReference>
<dbReference type="InterPro" id="IPR052366">
    <property type="entry name" value="GTP_Pyrophosphokinase"/>
</dbReference>
<dbReference type="CDD" id="cd05399">
    <property type="entry name" value="NT_Rel-Spo_like"/>
    <property type="match status" value="1"/>
</dbReference>
<dbReference type="SUPFAM" id="SSF81301">
    <property type="entry name" value="Nucleotidyltransferase"/>
    <property type="match status" value="1"/>
</dbReference>
<dbReference type="EMBL" id="QICB01000002">
    <property type="protein sequence ID" value="RNL20695.1"/>
    <property type="molecule type" value="Genomic_DNA"/>
</dbReference>
<dbReference type="OrthoDB" id="9789634at2"/>